<proteinExistence type="predicted"/>
<dbReference type="InterPro" id="IPR006665">
    <property type="entry name" value="OmpA-like"/>
</dbReference>
<evidence type="ECO:0000259" key="8">
    <source>
        <dbReference type="PROSITE" id="PS51123"/>
    </source>
</evidence>
<evidence type="ECO:0000256" key="4">
    <source>
        <dbReference type="ARBA" id="ARBA00023237"/>
    </source>
</evidence>
<feature type="domain" description="OmpA-like" evidence="8">
    <location>
        <begin position="303"/>
        <end position="423"/>
    </location>
</feature>
<evidence type="ECO:0000256" key="3">
    <source>
        <dbReference type="ARBA" id="ARBA00023136"/>
    </source>
</evidence>
<dbReference type="CDD" id="cd07185">
    <property type="entry name" value="OmpA_C-like"/>
    <property type="match status" value="1"/>
</dbReference>
<dbReference type="GO" id="GO:0005509">
    <property type="term" value="F:calcium ion binding"/>
    <property type="evidence" value="ECO:0007669"/>
    <property type="project" value="InterPro"/>
</dbReference>
<dbReference type="InterPro" id="IPR036465">
    <property type="entry name" value="vWFA_dom_sf"/>
</dbReference>
<evidence type="ECO:0000313" key="9">
    <source>
        <dbReference type="EMBL" id="MBD1399478.1"/>
    </source>
</evidence>
<dbReference type="PROSITE" id="PS51123">
    <property type="entry name" value="OMPA_2"/>
    <property type="match status" value="1"/>
</dbReference>
<evidence type="ECO:0000256" key="5">
    <source>
        <dbReference type="PROSITE-ProRule" id="PRU00473"/>
    </source>
</evidence>
<dbReference type="InterPro" id="IPR050330">
    <property type="entry name" value="Bact_OuterMem_StrucFunc"/>
</dbReference>
<dbReference type="PROSITE" id="PS01068">
    <property type="entry name" value="OMPA_1"/>
    <property type="match status" value="1"/>
</dbReference>
<dbReference type="SUPFAM" id="SSF53300">
    <property type="entry name" value="vWA-like"/>
    <property type="match status" value="1"/>
</dbReference>
<dbReference type="Pfam" id="PF02412">
    <property type="entry name" value="TSP_3"/>
    <property type="match status" value="2"/>
</dbReference>
<dbReference type="AlphaFoldDB" id="A0A8J6UGC1"/>
<dbReference type="InterPro" id="IPR028974">
    <property type="entry name" value="TSP_type-3_rpt"/>
</dbReference>
<evidence type="ECO:0000256" key="1">
    <source>
        <dbReference type="ARBA" id="ARBA00004442"/>
    </source>
</evidence>
<accession>A0A8J6UGC1</accession>
<dbReference type="PRINTS" id="PR01021">
    <property type="entry name" value="OMPADOMAIN"/>
</dbReference>
<evidence type="ECO:0000259" key="7">
    <source>
        <dbReference type="PROSITE" id="PS50234"/>
    </source>
</evidence>
<gene>
    <name evidence="9" type="ORF">ICT70_02205</name>
</gene>
<dbReference type="PANTHER" id="PTHR30329:SF21">
    <property type="entry name" value="LIPOPROTEIN YIAD-RELATED"/>
    <property type="match status" value="1"/>
</dbReference>
<organism evidence="9 10">
    <name type="scientific">Pelovirga terrestris</name>
    <dbReference type="NCBI Taxonomy" id="2771352"/>
    <lineage>
        <taxon>Bacteria</taxon>
        <taxon>Pseudomonadati</taxon>
        <taxon>Thermodesulfobacteriota</taxon>
        <taxon>Desulfuromonadia</taxon>
        <taxon>Geobacterales</taxon>
        <taxon>Geobacteraceae</taxon>
        <taxon>Pelovirga</taxon>
    </lineage>
</organism>
<feature type="domain" description="VWFA" evidence="7">
    <location>
        <begin position="47"/>
        <end position="230"/>
    </location>
</feature>
<keyword evidence="3 5" id="KW-0472">Membrane</keyword>
<dbReference type="InterPro" id="IPR003367">
    <property type="entry name" value="Thrombospondin_3-like_rpt"/>
</dbReference>
<keyword evidence="2 6" id="KW-0732">Signal</keyword>
<dbReference type="InterPro" id="IPR036737">
    <property type="entry name" value="OmpA-like_sf"/>
</dbReference>
<dbReference type="SMART" id="SM00327">
    <property type="entry name" value="VWA"/>
    <property type="match status" value="1"/>
</dbReference>
<dbReference type="SUPFAM" id="SSF103647">
    <property type="entry name" value="TSP type-3 repeat"/>
    <property type="match status" value="1"/>
</dbReference>
<reference evidence="9" key="1">
    <citation type="submission" date="2020-09" db="EMBL/GenBank/DDBJ databases">
        <title>Pelobacter alkaliphilus sp. nov., a novel anaerobic arsenate-reducing bacterium from terrestrial mud volcano.</title>
        <authorList>
            <person name="Khomyakova M.A."/>
            <person name="Merkel A.Y."/>
            <person name="Slobodkin A.I."/>
        </authorList>
    </citation>
    <scope>NUCLEOTIDE SEQUENCE</scope>
    <source>
        <strain evidence="9">M08fum</strain>
    </source>
</reference>
<comment type="caution">
    <text evidence="9">The sequence shown here is derived from an EMBL/GenBank/DDBJ whole genome shotgun (WGS) entry which is preliminary data.</text>
</comment>
<dbReference type="Gene3D" id="3.30.1330.60">
    <property type="entry name" value="OmpA-like domain"/>
    <property type="match status" value="1"/>
</dbReference>
<dbReference type="InterPro" id="IPR006664">
    <property type="entry name" value="OMP_bac"/>
</dbReference>
<dbReference type="EMBL" id="JACWUN010000002">
    <property type="protein sequence ID" value="MBD1399478.1"/>
    <property type="molecule type" value="Genomic_DNA"/>
</dbReference>
<keyword evidence="4" id="KW-0998">Cell outer membrane</keyword>
<dbReference type="Gene3D" id="4.10.1080.10">
    <property type="entry name" value="TSP type-3 repeat"/>
    <property type="match status" value="1"/>
</dbReference>
<dbReference type="CDD" id="cd00198">
    <property type="entry name" value="vWFA"/>
    <property type="match status" value="1"/>
</dbReference>
<feature type="chain" id="PRO_5035325464" evidence="6">
    <location>
        <begin position="22"/>
        <end position="424"/>
    </location>
</feature>
<evidence type="ECO:0000256" key="2">
    <source>
        <dbReference type="ARBA" id="ARBA00022729"/>
    </source>
</evidence>
<dbReference type="InterPro" id="IPR006690">
    <property type="entry name" value="OMPA-like_CS"/>
</dbReference>
<dbReference type="PROSITE" id="PS51257">
    <property type="entry name" value="PROKAR_LIPOPROTEIN"/>
    <property type="match status" value="1"/>
</dbReference>
<evidence type="ECO:0000313" key="10">
    <source>
        <dbReference type="Proteomes" id="UP000632828"/>
    </source>
</evidence>
<name>A0A8J6UGC1_9BACT</name>
<dbReference type="Pfam" id="PF00691">
    <property type="entry name" value="OmpA"/>
    <property type="match status" value="1"/>
</dbReference>
<dbReference type="PROSITE" id="PS50234">
    <property type="entry name" value="VWFA"/>
    <property type="match status" value="1"/>
</dbReference>
<protein>
    <submittedName>
        <fullName evidence="9">OmpA family protein</fullName>
    </submittedName>
</protein>
<dbReference type="GO" id="GO:0007155">
    <property type="term" value="P:cell adhesion"/>
    <property type="evidence" value="ECO:0007669"/>
    <property type="project" value="InterPro"/>
</dbReference>
<dbReference type="GO" id="GO:0009279">
    <property type="term" value="C:cell outer membrane"/>
    <property type="evidence" value="ECO:0007669"/>
    <property type="project" value="UniProtKB-SubCell"/>
</dbReference>
<dbReference type="PANTHER" id="PTHR30329">
    <property type="entry name" value="STATOR ELEMENT OF FLAGELLAR MOTOR COMPLEX"/>
    <property type="match status" value="1"/>
</dbReference>
<dbReference type="InterPro" id="IPR002035">
    <property type="entry name" value="VWF_A"/>
</dbReference>
<evidence type="ECO:0000256" key="6">
    <source>
        <dbReference type="SAM" id="SignalP"/>
    </source>
</evidence>
<dbReference type="Gene3D" id="3.40.50.410">
    <property type="entry name" value="von Willebrand factor, type A domain"/>
    <property type="match status" value="1"/>
</dbReference>
<dbReference type="Proteomes" id="UP000632828">
    <property type="component" value="Unassembled WGS sequence"/>
</dbReference>
<comment type="subcellular location">
    <subcellularLocation>
        <location evidence="1">Cell outer membrane</location>
    </subcellularLocation>
</comment>
<sequence length="424" mass="44341">MTGWMKFFTGCALIALVGACAPVPQPPLQPLTAPAVNSGGKVAKIDNFQIILDSSLSMEEGGKYFITARDIASRINQGIPADLSYNSGLRTFGHNSYQSQHPTDLVYGMTRHERQAFHDSLGQIKYIGGTSPLGAALGSAAQDVKAAGGQSALIIISDGLDMDNAPAAAKQAKDQLGDDLCIYTIAVGNERNSMGHKVLEKVAQAGQCGFATSAAKLADAHAMSQFVSAVFLTEPAAQPAPAPAPAPVVRDSDGDGVPDHLDQCPNTPRGVAVDAKGCPLDSDGDGVADYLDKCPGTPPGVRVDTEGCPTVLSLRINFGFDSANVSTEFDSELAKAAACISNYPGHEVAIIGHTDSAGPEAYNQTLSERRATAVKNALVERFNVPATKMTTQGMGESKPVADNNTEEGRAFNRRVDVACGYDVE</sequence>
<dbReference type="SUPFAM" id="SSF103088">
    <property type="entry name" value="OmpA-like"/>
    <property type="match status" value="1"/>
</dbReference>
<feature type="signal peptide" evidence="6">
    <location>
        <begin position="1"/>
        <end position="21"/>
    </location>
</feature>
<keyword evidence="10" id="KW-1185">Reference proteome</keyword>